<dbReference type="Proteomes" id="UP000595448">
    <property type="component" value="Chromosome"/>
</dbReference>
<dbReference type="EMBL" id="CP067977">
    <property type="protein sequence ID" value="QQQ17762.1"/>
    <property type="molecule type" value="Genomic_DNA"/>
</dbReference>
<dbReference type="SUPFAM" id="SSF46785">
    <property type="entry name" value="Winged helix' DNA-binding domain"/>
    <property type="match status" value="1"/>
</dbReference>
<sequence>MSFKDLVDADRRLVILDLLLQDNGHGNERVLEAGLAQLGHRVGLERASVRAHLKHLETTGCVTIDMFRDTIMVASITERGVKVAKGYITVDGVAQPTPGS</sequence>
<evidence type="ECO:0000313" key="2">
    <source>
        <dbReference type="Proteomes" id="UP000595448"/>
    </source>
</evidence>
<reference evidence="1 2" key="1">
    <citation type="submission" date="2021-01" db="EMBL/GenBank/DDBJ databases">
        <title>Brevundimonas vitis sp. nov., an bacterium isolated from grape (Vitis vinifera).</title>
        <authorList>
            <person name="Jiang L."/>
            <person name="Lee J."/>
        </authorList>
    </citation>
    <scope>NUCLEOTIDE SEQUENCE [LARGE SCALE GENOMIC DNA]</scope>
    <source>
        <strain evidence="1 2">GRTSA-9</strain>
    </source>
</reference>
<dbReference type="RefSeq" id="WP_201102138.1">
    <property type="nucleotide sequence ID" value="NZ_CP067977.1"/>
</dbReference>
<organism evidence="1 2">
    <name type="scientific">Brevundimonas vitisensis</name>
    <dbReference type="NCBI Taxonomy" id="2800818"/>
    <lineage>
        <taxon>Bacteria</taxon>
        <taxon>Pseudomonadati</taxon>
        <taxon>Pseudomonadota</taxon>
        <taxon>Alphaproteobacteria</taxon>
        <taxon>Caulobacterales</taxon>
        <taxon>Caulobacteraceae</taxon>
        <taxon>Brevundimonas</taxon>
    </lineage>
</organism>
<dbReference type="InterPro" id="IPR036390">
    <property type="entry name" value="WH_DNA-bd_sf"/>
</dbReference>
<name>A0ABX7BKH4_9CAUL</name>
<keyword evidence="2" id="KW-1185">Reference proteome</keyword>
<dbReference type="Gene3D" id="1.10.10.10">
    <property type="entry name" value="Winged helix-like DNA-binding domain superfamily/Winged helix DNA-binding domain"/>
    <property type="match status" value="1"/>
</dbReference>
<proteinExistence type="predicted"/>
<dbReference type="InterPro" id="IPR036388">
    <property type="entry name" value="WH-like_DNA-bd_sf"/>
</dbReference>
<protein>
    <submittedName>
        <fullName evidence="1">ArsR family transcriptional regulator</fullName>
    </submittedName>
</protein>
<accession>A0ABX7BKH4</accession>
<gene>
    <name evidence="1" type="ORF">JIP62_10500</name>
</gene>
<evidence type="ECO:0000313" key="1">
    <source>
        <dbReference type="EMBL" id="QQQ17762.1"/>
    </source>
</evidence>